<dbReference type="InterPro" id="IPR001478">
    <property type="entry name" value="PDZ"/>
</dbReference>
<dbReference type="Pfam" id="PF04389">
    <property type="entry name" value="Peptidase_M28"/>
    <property type="match status" value="1"/>
</dbReference>
<dbReference type="InterPro" id="IPR046450">
    <property type="entry name" value="PA_dom_sf"/>
</dbReference>
<feature type="chain" id="PRO_5003940297" evidence="1">
    <location>
        <begin position="31"/>
        <end position="634"/>
    </location>
</feature>
<dbReference type="InterPro" id="IPR007484">
    <property type="entry name" value="Peptidase_M28"/>
</dbReference>
<dbReference type="SUPFAM" id="SSF53187">
    <property type="entry name" value="Zn-dependent exopeptidases"/>
    <property type="match status" value="1"/>
</dbReference>
<dbReference type="PANTHER" id="PTHR12147:SF26">
    <property type="entry name" value="PEPTIDASE M28 DOMAIN-CONTAINING PROTEIN"/>
    <property type="match status" value="1"/>
</dbReference>
<evidence type="ECO:0000313" key="3">
    <source>
        <dbReference type="EMBL" id="AGA30862.1"/>
    </source>
</evidence>
<evidence type="ECO:0000313" key="4">
    <source>
        <dbReference type="Proteomes" id="UP000010798"/>
    </source>
</evidence>
<keyword evidence="1" id="KW-0732">Signal</keyword>
<sequence>MHVSIRHRVMWPALAPAILALACSWQAVHAEDRSPSPAEIRLKSDVSYLADDAREGRGPGTQGIEAAADYIAAEFKQIGLKPAAGADGYFQPFTISGSPTLGTPLNLSLTGPEGKALKADPKTDFQPLAIGTGGTLKDVPLVFAGYGISAKDAARKLDYDDYNGLDVKGKAVLLIRREPRQDKDDSPFDGKRDSSFASFRHKATNAFQHGAAAVLLVNDAYTLQGKKDELLAFGAAGTEPNSTLPFLMVSREFANRLLAETGQPNLETLEKEIDTDLKPRSRELKGWKVDAQVEIERKDLVTKNVVGVLEGSGPLAEETIVIGAHYDHLGRGGLFSGSLAFLSKDIHNGADDNASGTALVMEMARRLARRADPLPRRVVFMAFSGEERGLLGSRHYVEHPLYPLTSTIMMVNFDMVGRLNDKDELTIYGTGTTPGAEALVDALAQSSGFKLKKIAEGLGPSDQQSFYLKDIPVLFAFTGTHRDYHRPSDDTDLINFAGMSRIADFAELLLLDLARRPQRPEFTKVVRKGSQGGHGGDVDPGRVSISAYLGSIPDYDDNVKGVKLSGVREGSPAEKGGLKADDIVVGFGGKPVATIYDYTESLGRYKPGDVVDVVVKRNGKEETLKITLGNRPSE</sequence>
<keyword evidence="4" id="KW-1185">Reference proteome</keyword>
<dbReference type="PROSITE" id="PS51257">
    <property type="entry name" value="PROKAR_LIPOPROTEIN"/>
    <property type="match status" value="1"/>
</dbReference>
<reference evidence="3 4" key="1">
    <citation type="submission" date="2012-02" db="EMBL/GenBank/DDBJ databases">
        <title>Complete sequence of chromosome of Singulisphaera acidiphila DSM 18658.</title>
        <authorList>
            <consortium name="US DOE Joint Genome Institute (JGI-PGF)"/>
            <person name="Lucas S."/>
            <person name="Copeland A."/>
            <person name="Lapidus A."/>
            <person name="Glavina del Rio T."/>
            <person name="Dalin E."/>
            <person name="Tice H."/>
            <person name="Bruce D."/>
            <person name="Goodwin L."/>
            <person name="Pitluck S."/>
            <person name="Peters L."/>
            <person name="Ovchinnikova G."/>
            <person name="Chertkov O."/>
            <person name="Kyrpides N."/>
            <person name="Mavromatis K."/>
            <person name="Ivanova N."/>
            <person name="Brettin T."/>
            <person name="Detter J.C."/>
            <person name="Han C."/>
            <person name="Larimer F."/>
            <person name="Land M."/>
            <person name="Hauser L."/>
            <person name="Markowitz V."/>
            <person name="Cheng J.-F."/>
            <person name="Hugenholtz P."/>
            <person name="Woyke T."/>
            <person name="Wu D."/>
            <person name="Tindall B."/>
            <person name="Pomrenke H."/>
            <person name="Brambilla E."/>
            <person name="Klenk H.-P."/>
            <person name="Eisen J.A."/>
        </authorList>
    </citation>
    <scope>NUCLEOTIDE SEQUENCE [LARGE SCALE GENOMIC DNA]</scope>
    <source>
        <strain evidence="4">ATCC BAA-1392 / DSM 18658 / VKM B-2454 / MOB10</strain>
    </source>
</reference>
<feature type="domain" description="PDZ" evidence="2">
    <location>
        <begin position="532"/>
        <end position="619"/>
    </location>
</feature>
<accession>L0DNP6</accession>
<proteinExistence type="predicted"/>
<dbReference type="AlphaFoldDB" id="L0DNP6"/>
<dbReference type="Gene3D" id="2.30.42.10">
    <property type="match status" value="1"/>
</dbReference>
<dbReference type="KEGG" id="saci:Sinac_6796"/>
<keyword evidence="3" id="KW-0645">Protease</keyword>
<dbReference type="SUPFAM" id="SSF52025">
    <property type="entry name" value="PA domain"/>
    <property type="match status" value="1"/>
</dbReference>
<evidence type="ECO:0000256" key="1">
    <source>
        <dbReference type="SAM" id="SignalP"/>
    </source>
</evidence>
<dbReference type="InterPro" id="IPR003137">
    <property type="entry name" value="PA_domain"/>
</dbReference>
<dbReference type="GO" id="GO:0004177">
    <property type="term" value="F:aminopeptidase activity"/>
    <property type="evidence" value="ECO:0007669"/>
    <property type="project" value="UniProtKB-KW"/>
</dbReference>
<dbReference type="OrthoDB" id="9762302at2"/>
<name>L0DNP6_SINAD</name>
<organism evidence="3 4">
    <name type="scientific">Singulisphaera acidiphila (strain ATCC BAA-1392 / DSM 18658 / VKM B-2454 / MOB10)</name>
    <dbReference type="NCBI Taxonomy" id="886293"/>
    <lineage>
        <taxon>Bacteria</taxon>
        <taxon>Pseudomonadati</taxon>
        <taxon>Planctomycetota</taxon>
        <taxon>Planctomycetia</taxon>
        <taxon>Isosphaerales</taxon>
        <taxon>Isosphaeraceae</taxon>
        <taxon>Singulisphaera</taxon>
    </lineage>
</organism>
<feature type="signal peptide" evidence="1">
    <location>
        <begin position="1"/>
        <end position="30"/>
    </location>
</feature>
<dbReference type="InterPro" id="IPR036034">
    <property type="entry name" value="PDZ_sf"/>
</dbReference>
<evidence type="ECO:0000259" key="2">
    <source>
        <dbReference type="SMART" id="SM00228"/>
    </source>
</evidence>
<dbReference type="HOGENOM" id="CLU_019932_1_0_0"/>
<dbReference type="eggNOG" id="COG2234">
    <property type="taxonomic scope" value="Bacteria"/>
</dbReference>
<dbReference type="Proteomes" id="UP000010798">
    <property type="component" value="Chromosome"/>
</dbReference>
<dbReference type="SUPFAM" id="SSF50156">
    <property type="entry name" value="PDZ domain-like"/>
    <property type="match status" value="1"/>
</dbReference>
<dbReference type="PANTHER" id="PTHR12147">
    <property type="entry name" value="METALLOPEPTIDASE M28 FAMILY MEMBER"/>
    <property type="match status" value="1"/>
</dbReference>
<keyword evidence="3" id="KW-0378">Hydrolase</keyword>
<dbReference type="Pfam" id="PF13180">
    <property type="entry name" value="PDZ_2"/>
    <property type="match status" value="1"/>
</dbReference>
<dbReference type="GO" id="GO:0006508">
    <property type="term" value="P:proteolysis"/>
    <property type="evidence" value="ECO:0007669"/>
    <property type="project" value="InterPro"/>
</dbReference>
<keyword evidence="3" id="KW-0031">Aminopeptidase</keyword>
<dbReference type="RefSeq" id="WP_015249937.1">
    <property type="nucleotide sequence ID" value="NC_019892.1"/>
</dbReference>
<protein>
    <submittedName>
        <fullName evidence="3">Putative aminopeptidase</fullName>
    </submittedName>
</protein>
<dbReference type="Gene3D" id="3.40.630.10">
    <property type="entry name" value="Zn peptidases"/>
    <property type="match status" value="2"/>
</dbReference>
<dbReference type="SMART" id="SM00228">
    <property type="entry name" value="PDZ"/>
    <property type="match status" value="1"/>
</dbReference>
<dbReference type="STRING" id="886293.Sinac_6796"/>
<dbReference type="GO" id="GO:0008235">
    <property type="term" value="F:metalloexopeptidase activity"/>
    <property type="evidence" value="ECO:0007669"/>
    <property type="project" value="InterPro"/>
</dbReference>
<dbReference type="eggNOG" id="COG0265">
    <property type="taxonomic scope" value="Bacteria"/>
</dbReference>
<gene>
    <name evidence="3" type="ordered locus">Sinac_6796</name>
</gene>
<dbReference type="InterPro" id="IPR045175">
    <property type="entry name" value="M28_fam"/>
</dbReference>
<dbReference type="EMBL" id="CP003364">
    <property type="protein sequence ID" value="AGA30862.1"/>
    <property type="molecule type" value="Genomic_DNA"/>
</dbReference>
<dbReference type="Gene3D" id="3.50.30.30">
    <property type="match status" value="1"/>
</dbReference>
<dbReference type="Pfam" id="PF02225">
    <property type="entry name" value="PA"/>
    <property type="match status" value="1"/>
</dbReference>